<sequence>MPKTMENARQDFDELAWDKNDEEWEDAKKALSKKSLCRRLELLVAEKFGKPATWITPMIIGGFNNLYRIRVEDFSPDVLVRRPSVSQAQLPEEKTLREAATAKYIQQNTKIPTPRVLFYSDFSDVGPFIIMERVENKSTLSHALTTPGVDRSITHALDPNISQTTLKDLYLKVANIILELSYHKFTRIGSLVEADDGSFSVGGRPITQNMSDMLQLANIPSAVFSPEHKTFRSSDEYYLNLAQGHLVQLIFQQNDLVKSADDCRNKYVARQLFCQLAEQGRLSIFGFAEDNWSAQARTKTSKLLPAPSNSDSFRLYGDDLRPGNILINDANEVVSVIDWEFTYTAPTQFVLDPPWWLLLDTPEMWDAGIDNWAENYELRLETWLSAMNEAEESAGSECKSTEFPLSAYMRESWETGRFWLTYAGRKSWAFDAVYWKYLDERFFGRREDHVEKNELWKTRVHLLSEGARNAMEPFVTRKVEEMKERKLAEWDPEAARSRLKEVLLNGAVE</sequence>
<comment type="caution">
    <text evidence="1">The sequence shown here is derived from an EMBL/GenBank/DDBJ whole genome shotgun (WGS) entry which is preliminary data.</text>
</comment>
<accession>A0A9P7YBE0</accession>
<evidence type="ECO:0000313" key="1">
    <source>
        <dbReference type="EMBL" id="KAG9230186.1"/>
    </source>
</evidence>
<gene>
    <name evidence="1" type="ORF">BJ875DRAFT_546384</name>
</gene>
<evidence type="ECO:0000313" key="2">
    <source>
        <dbReference type="Proteomes" id="UP000824998"/>
    </source>
</evidence>
<dbReference type="Proteomes" id="UP000824998">
    <property type="component" value="Unassembled WGS sequence"/>
</dbReference>
<organism evidence="1 2">
    <name type="scientific">Amylocarpus encephaloides</name>
    <dbReference type="NCBI Taxonomy" id="45428"/>
    <lineage>
        <taxon>Eukaryota</taxon>
        <taxon>Fungi</taxon>
        <taxon>Dikarya</taxon>
        <taxon>Ascomycota</taxon>
        <taxon>Pezizomycotina</taxon>
        <taxon>Leotiomycetes</taxon>
        <taxon>Helotiales</taxon>
        <taxon>Helotiales incertae sedis</taxon>
        <taxon>Amylocarpus</taxon>
    </lineage>
</organism>
<protein>
    <recommendedName>
        <fullName evidence="3">Aminoglycoside phosphotransferase domain-containing protein</fullName>
    </recommendedName>
</protein>
<reference evidence="1" key="1">
    <citation type="journal article" date="2021" name="IMA Fungus">
        <title>Genomic characterization of three marine fungi, including Emericellopsis atlantica sp. nov. with signatures of a generalist lifestyle and marine biomass degradation.</title>
        <authorList>
            <person name="Hagestad O.C."/>
            <person name="Hou L."/>
            <person name="Andersen J.H."/>
            <person name="Hansen E.H."/>
            <person name="Altermark B."/>
            <person name="Li C."/>
            <person name="Kuhnert E."/>
            <person name="Cox R.J."/>
            <person name="Crous P.W."/>
            <person name="Spatafora J.W."/>
            <person name="Lail K."/>
            <person name="Amirebrahimi M."/>
            <person name="Lipzen A."/>
            <person name="Pangilinan J."/>
            <person name="Andreopoulos W."/>
            <person name="Hayes R.D."/>
            <person name="Ng V."/>
            <person name="Grigoriev I.V."/>
            <person name="Jackson S.A."/>
            <person name="Sutton T.D.S."/>
            <person name="Dobson A.D.W."/>
            <person name="Rama T."/>
        </authorList>
    </citation>
    <scope>NUCLEOTIDE SEQUENCE</scope>
    <source>
        <strain evidence="1">TRa018bII</strain>
    </source>
</reference>
<name>A0A9P7YBE0_9HELO</name>
<dbReference type="InterPro" id="IPR051678">
    <property type="entry name" value="AGP_Transferase"/>
</dbReference>
<dbReference type="OrthoDB" id="5412996at2759"/>
<dbReference type="PANTHER" id="PTHR21310:SF37">
    <property type="entry name" value="AMINOGLYCOSIDE PHOSPHOTRANSFERASE DOMAIN-CONTAINING PROTEIN"/>
    <property type="match status" value="1"/>
</dbReference>
<dbReference type="InterPro" id="IPR011009">
    <property type="entry name" value="Kinase-like_dom_sf"/>
</dbReference>
<proteinExistence type="predicted"/>
<dbReference type="AlphaFoldDB" id="A0A9P7YBE0"/>
<keyword evidence="2" id="KW-1185">Reference proteome</keyword>
<dbReference type="PANTHER" id="PTHR21310">
    <property type="entry name" value="AMINOGLYCOSIDE PHOSPHOTRANSFERASE-RELATED-RELATED"/>
    <property type="match status" value="1"/>
</dbReference>
<dbReference type="EMBL" id="MU251694">
    <property type="protein sequence ID" value="KAG9230186.1"/>
    <property type="molecule type" value="Genomic_DNA"/>
</dbReference>
<dbReference type="SUPFAM" id="SSF56112">
    <property type="entry name" value="Protein kinase-like (PK-like)"/>
    <property type="match status" value="1"/>
</dbReference>
<evidence type="ECO:0008006" key="3">
    <source>
        <dbReference type="Google" id="ProtNLM"/>
    </source>
</evidence>